<dbReference type="InterPro" id="IPR027417">
    <property type="entry name" value="P-loop_NTPase"/>
</dbReference>
<evidence type="ECO:0000256" key="13">
    <source>
        <dbReference type="ARBA" id="ARBA00023306"/>
    </source>
</evidence>
<evidence type="ECO:0000256" key="9">
    <source>
        <dbReference type="ARBA" id="ARBA00022840"/>
    </source>
</evidence>
<comment type="caution">
    <text evidence="19">The sequence shown here is derived from an EMBL/GenBank/DDBJ whole genome shotgun (WGS) entry which is preliminary data.</text>
</comment>
<dbReference type="InterPro" id="IPR025199">
    <property type="entry name" value="FtsK_4TM"/>
</dbReference>
<proteinExistence type="inferred from homology"/>
<dbReference type="SUPFAM" id="SSF52540">
    <property type="entry name" value="P-loop containing nucleoside triphosphate hydrolases"/>
    <property type="match status" value="1"/>
</dbReference>
<name>A0AAE5AHN3_9RICK</name>
<evidence type="ECO:0000313" key="20">
    <source>
        <dbReference type="Proteomes" id="UP001289135"/>
    </source>
</evidence>
<feature type="transmembrane region" description="Helical" evidence="17">
    <location>
        <begin position="73"/>
        <end position="99"/>
    </location>
</feature>
<dbReference type="EMBL" id="JARGYU010000001">
    <property type="protein sequence ID" value="MDZ5760894.1"/>
    <property type="molecule type" value="Genomic_DNA"/>
</dbReference>
<feature type="transmembrane region" description="Helical" evidence="17">
    <location>
        <begin position="177"/>
        <end position="202"/>
    </location>
</feature>
<dbReference type="RefSeq" id="WP_407659018.1">
    <property type="nucleotide sequence ID" value="NZ_JARGYU010000001.1"/>
</dbReference>
<sequence length="750" mass="85893">MQKIKINLKQNYRNKNYYFNIFSTIKIIFILVFFAIFIISFLSYNGLDPSFLNTYESDKYHNIIGKAGANLSAFFLTSFGFIPSLAISIYFLTIILYISPKNENKLIVVIKIFFFTVFLLILCLYLSDMILKDITDIEVYDNNQYVIGAGGFIGYYLNTIFKYLLENCNIHIFSKFIIKMCVYIFGLICFFSSINYDLIFFLKKIRNLYKNNNIILDNDIEDTKINKKYVFPSFFSQEKKDLEKEYTNKDLDQNSNSENKLCFKTINNINISDKLYKEEINHYNNDSNDNNKYNLNYKEFQRFSDKNENYNQDNNFFAKKNDEINYIPLPVSLLVISENINTKEIIKEDISKISENLSQVLKDFGIKGLIKDIHTGPVIKLCEFIPAPGIKSSRIISLADDIARSMHSKSARVAIISGKNAIGIELPNEQRQFIHLREMIDHDSYQNTQFKLPLILGKSISGEPILADLAKMPHLLVAGTTGSGKSVAINTMIISLLYKYSPKDCRLILIDPKMLELSVYDGIPHLATPVVTDPKKAIDILSWAIKEMESRYRIMSILGVRNIVGYNDIMSKTNDKKITKIIQTGFDQQTKQPQFSSIDIEVIPLPYIVIIIDEMADLMIIAGKEIETYLQRLAQMARAAGIHIIMATQRPSVDVITGVIKANFPTRISFQVSSKIDSRTIIGDIGAEQLLGMGDMLYMMPGGQIERLHAPFVNDDDIERIVNFLKTQGFPVYVDLNDKSTNYINNTNEN</sequence>
<evidence type="ECO:0000256" key="10">
    <source>
        <dbReference type="ARBA" id="ARBA00022989"/>
    </source>
</evidence>
<keyword evidence="10 17" id="KW-1133">Transmembrane helix</keyword>
<dbReference type="Gene3D" id="3.30.980.40">
    <property type="match status" value="1"/>
</dbReference>
<dbReference type="InterPro" id="IPR002543">
    <property type="entry name" value="FtsK_dom"/>
</dbReference>
<dbReference type="Proteomes" id="UP001289135">
    <property type="component" value="Unassembled WGS sequence"/>
</dbReference>
<dbReference type="PANTHER" id="PTHR22683">
    <property type="entry name" value="SPORULATION PROTEIN RELATED"/>
    <property type="match status" value="1"/>
</dbReference>
<evidence type="ECO:0000256" key="3">
    <source>
        <dbReference type="ARBA" id="ARBA00020887"/>
    </source>
</evidence>
<evidence type="ECO:0000256" key="6">
    <source>
        <dbReference type="ARBA" id="ARBA00022692"/>
    </source>
</evidence>
<comment type="similarity">
    <text evidence="2">Belongs to the FtsK/SpoIIIE/SftA family.</text>
</comment>
<keyword evidence="12 17" id="KW-0472">Membrane</keyword>
<evidence type="ECO:0000313" key="19">
    <source>
        <dbReference type="EMBL" id="MDZ5760894.1"/>
    </source>
</evidence>
<dbReference type="GO" id="GO:0005524">
    <property type="term" value="F:ATP binding"/>
    <property type="evidence" value="ECO:0007669"/>
    <property type="project" value="UniProtKB-UniRule"/>
</dbReference>
<keyword evidence="6 17" id="KW-0812">Transmembrane</keyword>
<keyword evidence="7 16" id="KW-0547">Nucleotide-binding</keyword>
<dbReference type="PROSITE" id="PS50901">
    <property type="entry name" value="FTSK"/>
    <property type="match status" value="1"/>
</dbReference>
<comment type="function">
    <text evidence="14">Essential cell division protein that coordinates cell division and chromosome segregation. The N-terminus is involved in assembly of the cell-division machinery. The C-terminus functions as a DNA motor that moves dsDNA in an ATP-dependent manner towards the dif recombination site, which is located within the replication terminus region. Translocation stops specifically at Xer-dif sites, where FtsK interacts with the Xer recombinase, allowing activation of chromosome unlinking by recombination. FtsK orienting polar sequences (KOPS) guide the direction of DNA translocation. FtsK can remove proteins from DNA as it translocates, but translocation stops specifically at XerCD-dif site, thereby preventing removal of XerC and XerD from dif.</text>
</comment>
<accession>A0AAE5AHN3</accession>
<evidence type="ECO:0000256" key="8">
    <source>
        <dbReference type="ARBA" id="ARBA00022829"/>
    </source>
</evidence>
<dbReference type="PANTHER" id="PTHR22683:SF41">
    <property type="entry name" value="DNA TRANSLOCASE FTSK"/>
    <property type="match status" value="1"/>
</dbReference>
<comment type="subunit">
    <text evidence="15">Homohexamer. Forms a ring that surrounds DNA.</text>
</comment>
<dbReference type="GO" id="GO:0007059">
    <property type="term" value="P:chromosome segregation"/>
    <property type="evidence" value="ECO:0007669"/>
    <property type="project" value="UniProtKB-KW"/>
</dbReference>
<dbReference type="GO" id="GO:0051301">
    <property type="term" value="P:cell division"/>
    <property type="evidence" value="ECO:0007669"/>
    <property type="project" value="UniProtKB-KW"/>
</dbReference>
<comment type="subcellular location">
    <subcellularLocation>
        <location evidence="1">Cell membrane</location>
        <topology evidence="1">Multi-pass membrane protein</topology>
    </subcellularLocation>
</comment>
<feature type="transmembrane region" description="Helical" evidence="17">
    <location>
        <begin position="106"/>
        <end position="127"/>
    </location>
</feature>
<dbReference type="Pfam" id="PF01580">
    <property type="entry name" value="FtsK_SpoIIIE"/>
    <property type="match status" value="1"/>
</dbReference>
<evidence type="ECO:0000256" key="1">
    <source>
        <dbReference type="ARBA" id="ARBA00004651"/>
    </source>
</evidence>
<gene>
    <name evidence="19" type="ORF">Lyticum_00047</name>
</gene>
<dbReference type="AlphaFoldDB" id="A0AAE5AHN3"/>
<keyword evidence="5" id="KW-0132">Cell division</keyword>
<feature type="transmembrane region" description="Helical" evidence="17">
    <location>
        <begin position="147"/>
        <end position="165"/>
    </location>
</feature>
<evidence type="ECO:0000256" key="14">
    <source>
        <dbReference type="ARBA" id="ARBA00024784"/>
    </source>
</evidence>
<dbReference type="InterPro" id="IPR041027">
    <property type="entry name" value="FtsK_alpha"/>
</dbReference>
<evidence type="ECO:0000256" key="15">
    <source>
        <dbReference type="ARBA" id="ARBA00025923"/>
    </source>
</evidence>
<evidence type="ECO:0000256" key="16">
    <source>
        <dbReference type="PROSITE-ProRule" id="PRU00289"/>
    </source>
</evidence>
<evidence type="ECO:0000256" key="2">
    <source>
        <dbReference type="ARBA" id="ARBA00006474"/>
    </source>
</evidence>
<keyword evidence="13" id="KW-0131">Cell cycle</keyword>
<dbReference type="Gene3D" id="3.40.50.300">
    <property type="entry name" value="P-loop containing nucleotide triphosphate hydrolases"/>
    <property type="match status" value="1"/>
</dbReference>
<keyword evidence="8" id="KW-0159">Chromosome partition</keyword>
<dbReference type="InterPro" id="IPR003593">
    <property type="entry name" value="AAA+_ATPase"/>
</dbReference>
<evidence type="ECO:0000256" key="11">
    <source>
        <dbReference type="ARBA" id="ARBA00023125"/>
    </source>
</evidence>
<dbReference type="Pfam" id="PF17854">
    <property type="entry name" value="FtsK_alpha"/>
    <property type="match status" value="1"/>
</dbReference>
<dbReference type="GO" id="GO:0005886">
    <property type="term" value="C:plasma membrane"/>
    <property type="evidence" value="ECO:0007669"/>
    <property type="project" value="UniProtKB-SubCell"/>
</dbReference>
<dbReference type="GO" id="GO:0003677">
    <property type="term" value="F:DNA binding"/>
    <property type="evidence" value="ECO:0007669"/>
    <property type="project" value="UniProtKB-KW"/>
</dbReference>
<evidence type="ECO:0000256" key="5">
    <source>
        <dbReference type="ARBA" id="ARBA00022618"/>
    </source>
</evidence>
<dbReference type="SMART" id="SM00382">
    <property type="entry name" value="AAA"/>
    <property type="match status" value="1"/>
</dbReference>
<reference evidence="19" key="1">
    <citation type="submission" date="2023-02" db="EMBL/GenBank/DDBJ databases">
        <title>Host association and intracellularity evolved multiple times independently in the Rickettsiales.</title>
        <authorList>
            <person name="Castelli M."/>
            <person name="Nardi T."/>
            <person name="Gammuto L."/>
            <person name="Bellinzona G."/>
            <person name="Sabaneyeva E."/>
            <person name="Potekhin A."/>
            <person name="Serra V."/>
            <person name="Petroni G."/>
            <person name="Sassera D."/>
        </authorList>
    </citation>
    <scope>NUCLEOTIDE SEQUENCE</scope>
    <source>
        <strain evidence="19">USBL-36I1</strain>
    </source>
</reference>
<keyword evidence="11" id="KW-0238">DNA-binding</keyword>
<dbReference type="Pfam" id="PF13491">
    <property type="entry name" value="FtsK_4TM"/>
    <property type="match status" value="1"/>
</dbReference>
<evidence type="ECO:0000256" key="17">
    <source>
        <dbReference type="SAM" id="Phobius"/>
    </source>
</evidence>
<keyword evidence="20" id="KW-1185">Reference proteome</keyword>
<protein>
    <recommendedName>
        <fullName evidence="3">DNA translocase FtsK</fullName>
    </recommendedName>
</protein>
<keyword evidence="4" id="KW-1003">Cell membrane</keyword>
<evidence type="ECO:0000256" key="7">
    <source>
        <dbReference type="ARBA" id="ARBA00022741"/>
    </source>
</evidence>
<feature type="binding site" evidence="16">
    <location>
        <begin position="479"/>
        <end position="486"/>
    </location>
    <ligand>
        <name>ATP</name>
        <dbReference type="ChEBI" id="CHEBI:30616"/>
    </ligand>
</feature>
<feature type="transmembrane region" description="Helical" evidence="17">
    <location>
        <begin position="21"/>
        <end position="44"/>
    </location>
</feature>
<evidence type="ECO:0000256" key="4">
    <source>
        <dbReference type="ARBA" id="ARBA00022475"/>
    </source>
</evidence>
<keyword evidence="9 16" id="KW-0067">ATP-binding</keyword>
<feature type="domain" description="FtsK" evidence="18">
    <location>
        <begin position="462"/>
        <end position="679"/>
    </location>
</feature>
<evidence type="ECO:0000256" key="12">
    <source>
        <dbReference type="ARBA" id="ARBA00023136"/>
    </source>
</evidence>
<dbReference type="InterPro" id="IPR050206">
    <property type="entry name" value="FtsK/SpoIIIE/SftA"/>
</dbReference>
<evidence type="ECO:0000259" key="18">
    <source>
        <dbReference type="PROSITE" id="PS50901"/>
    </source>
</evidence>
<organism evidence="19 20">
    <name type="scientific">Lyticum sinuosum</name>
    <dbReference type="NCBI Taxonomy" id="1332059"/>
    <lineage>
        <taxon>Bacteria</taxon>
        <taxon>Pseudomonadati</taxon>
        <taxon>Pseudomonadota</taxon>
        <taxon>Alphaproteobacteria</taxon>
        <taxon>Rickettsiales</taxon>
        <taxon>Lyticum</taxon>
    </lineage>
</organism>